<evidence type="ECO:0000256" key="5">
    <source>
        <dbReference type="ARBA" id="ARBA00022490"/>
    </source>
</evidence>
<dbReference type="InterPro" id="IPR036389">
    <property type="entry name" value="RNase_III_sf"/>
</dbReference>
<evidence type="ECO:0000256" key="6">
    <source>
        <dbReference type="ARBA" id="ARBA00022552"/>
    </source>
</evidence>
<sequence length="225" mass="24915">MRPSIDSLCRSLGYSFSDITLIEQALTHRSAGGLNNERFEFLGDAILGFVIADVLFQHFGHASEGQLSRLRSSLVKRDTLAIIARQHQVGDYLHLGSGELRSGGQSRDSILSDAVEAIIAAVYLDGGYGSSRKVILDLFEERLEKIDLTAQQKDPKTRLQEFLQARKQDLPSYEVVSISGDPHDQNFKIRCQIAETGHETLGEGSSRRRAEQDAAQQMLQGLKDA</sequence>
<dbReference type="PROSITE" id="PS50137">
    <property type="entry name" value="DS_RBD"/>
    <property type="match status" value="1"/>
</dbReference>
<evidence type="ECO:0000256" key="13">
    <source>
        <dbReference type="ARBA" id="ARBA00022842"/>
    </source>
</evidence>
<evidence type="ECO:0000256" key="15">
    <source>
        <dbReference type="HAMAP-Rule" id="MF_00104"/>
    </source>
</evidence>
<dbReference type="GO" id="GO:0042802">
    <property type="term" value="F:identical protein binding"/>
    <property type="evidence" value="ECO:0007669"/>
    <property type="project" value="UniProtKB-ARBA"/>
</dbReference>
<comment type="caution">
    <text evidence="19">The sequence shown here is derived from an EMBL/GenBank/DDBJ whole genome shotgun (WGS) entry which is preliminary data.</text>
</comment>
<evidence type="ECO:0000256" key="14">
    <source>
        <dbReference type="ARBA" id="ARBA00022884"/>
    </source>
</evidence>
<evidence type="ECO:0000256" key="9">
    <source>
        <dbReference type="ARBA" id="ARBA00022722"/>
    </source>
</evidence>
<dbReference type="EMBL" id="QFXE01000010">
    <property type="protein sequence ID" value="RDH86248.1"/>
    <property type="molecule type" value="Genomic_DNA"/>
</dbReference>
<dbReference type="Proteomes" id="UP000254771">
    <property type="component" value="Unassembled WGS sequence"/>
</dbReference>
<dbReference type="InterPro" id="IPR011907">
    <property type="entry name" value="RNase_III"/>
</dbReference>
<feature type="region of interest" description="Disordered" evidence="16">
    <location>
        <begin position="199"/>
        <end position="225"/>
    </location>
</feature>
<keyword evidence="8 15" id="KW-0819">tRNA processing</keyword>
<evidence type="ECO:0000256" key="16">
    <source>
        <dbReference type="SAM" id="MobiDB-lite"/>
    </source>
</evidence>
<dbReference type="Gene3D" id="1.10.1520.10">
    <property type="entry name" value="Ribonuclease III domain"/>
    <property type="match status" value="1"/>
</dbReference>
<dbReference type="InterPro" id="IPR014720">
    <property type="entry name" value="dsRBD_dom"/>
</dbReference>
<dbReference type="FunFam" id="1.10.1520.10:FF:000001">
    <property type="entry name" value="Ribonuclease 3"/>
    <property type="match status" value="1"/>
</dbReference>
<dbReference type="GO" id="GO:0046872">
    <property type="term" value="F:metal ion binding"/>
    <property type="evidence" value="ECO:0007669"/>
    <property type="project" value="UniProtKB-KW"/>
</dbReference>
<keyword evidence="7 15" id="KW-0507">mRNA processing</keyword>
<evidence type="ECO:0000256" key="12">
    <source>
        <dbReference type="ARBA" id="ARBA00022801"/>
    </source>
</evidence>
<feature type="binding site" evidence="15">
    <location>
        <position position="113"/>
    </location>
    <ligand>
        <name>Mg(2+)</name>
        <dbReference type="ChEBI" id="CHEBI:18420"/>
    </ligand>
</feature>
<dbReference type="PANTHER" id="PTHR11207">
    <property type="entry name" value="RIBONUCLEASE III"/>
    <property type="match status" value="1"/>
</dbReference>
<dbReference type="PANTHER" id="PTHR11207:SF0">
    <property type="entry name" value="RIBONUCLEASE 3"/>
    <property type="match status" value="1"/>
</dbReference>
<name>A0A370DMW8_9GAMM</name>
<keyword evidence="12 15" id="KW-0378">Hydrolase</keyword>
<comment type="subcellular location">
    <subcellularLocation>
        <location evidence="2 15">Cytoplasm</location>
    </subcellularLocation>
</comment>
<dbReference type="GO" id="GO:0010468">
    <property type="term" value="P:regulation of gene expression"/>
    <property type="evidence" value="ECO:0007669"/>
    <property type="project" value="TreeGrafter"/>
</dbReference>
<comment type="cofactor">
    <cofactor evidence="15">
        <name>Mg(2+)</name>
        <dbReference type="ChEBI" id="CHEBI:18420"/>
    </cofactor>
</comment>
<dbReference type="Gene3D" id="3.30.160.20">
    <property type="match status" value="1"/>
</dbReference>
<feature type="compositionally biased region" description="Basic and acidic residues" evidence="16">
    <location>
        <begin position="199"/>
        <end position="212"/>
    </location>
</feature>
<keyword evidence="13 15" id="KW-0460">Magnesium</keyword>
<keyword evidence="5 15" id="KW-0963">Cytoplasm</keyword>
<evidence type="ECO:0000313" key="19">
    <source>
        <dbReference type="EMBL" id="RDH86248.1"/>
    </source>
</evidence>
<evidence type="ECO:0000313" key="20">
    <source>
        <dbReference type="Proteomes" id="UP000254771"/>
    </source>
</evidence>
<keyword evidence="6 15" id="KW-0698">rRNA processing</keyword>
<comment type="function">
    <text evidence="15">Digests double-stranded RNA. Involved in the processing of primary rRNA transcript to yield the immediate precursors to the large and small rRNAs (23S and 16S). Processes some mRNAs, and tRNAs when they are encoded in the rRNA operon. Processes pre-crRNA and tracrRNA of type II CRISPR loci if present in the organism.</text>
</comment>
<keyword evidence="20" id="KW-1185">Reference proteome</keyword>
<keyword evidence="9 15" id="KW-0540">Nuclease</keyword>
<feature type="domain" description="DRBM" evidence="17">
    <location>
        <begin position="154"/>
        <end position="224"/>
    </location>
</feature>
<protein>
    <recommendedName>
        <fullName evidence="15">Ribonuclease 3</fullName>
        <ecNumber evidence="15">3.1.26.3</ecNumber>
    </recommendedName>
    <alternativeName>
        <fullName evidence="15">Ribonuclease III</fullName>
        <shortName evidence="15">RNase III</shortName>
    </alternativeName>
</protein>
<gene>
    <name evidence="15" type="primary">rnc</name>
    <name evidence="19" type="ORF">DIZ78_08700</name>
</gene>
<evidence type="ECO:0000259" key="17">
    <source>
        <dbReference type="PROSITE" id="PS50137"/>
    </source>
</evidence>
<comment type="subunit">
    <text evidence="4 15">Homodimer.</text>
</comment>
<evidence type="ECO:0000256" key="11">
    <source>
        <dbReference type="ARBA" id="ARBA00022759"/>
    </source>
</evidence>
<feature type="binding site" evidence="15">
    <location>
        <position position="40"/>
    </location>
    <ligand>
        <name>Mg(2+)</name>
        <dbReference type="ChEBI" id="CHEBI:18420"/>
    </ligand>
</feature>
<dbReference type="CDD" id="cd00593">
    <property type="entry name" value="RIBOc"/>
    <property type="match status" value="1"/>
</dbReference>
<comment type="catalytic activity">
    <reaction evidence="1 15">
        <text>Endonucleolytic cleavage to 5'-phosphomonoester.</text>
        <dbReference type="EC" id="3.1.26.3"/>
    </reaction>
</comment>
<dbReference type="SMART" id="SM00535">
    <property type="entry name" value="RIBOc"/>
    <property type="match status" value="1"/>
</dbReference>
<dbReference type="EC" id="3.1.26.3" evidence="15"/>
<dbReference type="Pfam" id="PF14622">
    <property type="entry name" value="Ribonucleas_3_3"/>
    <property type="match status" value="1"/>
</dbReference>
<proteinExistence type="inferred from homology"/>
<dbReference type="SMART" id="SM00358">
    <property type="entry name" value="DSRM"/>
    <property type="match status" value="1"/>
</dbReference>
<feature type="domain" description="RNase III" evidence="18">
    <location>
        <begin position="5"/>
        <end position="127"/>
    </location>
</feature>
<organism evidence="19 20">
    <name type="scientific">endosymbiont of Escarpia spicata</name>
    <dbReference type="NCBI Taxonomy" id="2200908"/>
    <lineage>
        <taxon>Bacteria</taxon>
        <taxon>Pseudomonadati</taxon>
        <taxon>Pseudomonadota</taxon>
        <taxon>Gammaproteobacteria</taxon>
        <taxon>sulfur-oxidizing symbionts</taxon>
    </lineage>
</organism>
<dbReference type="GO" id="GO:0005737">
    <property type="term" value="C:cytoplasm"/>
    <property type="evidence" value="ECO:0007669"/>
    <property type="project" value="UniProtKB-SubCell"/>
</dbReference>
<dbReference type="AlphaFoldDB" id="A0A370DMW8"/>
<dbReference type="SUPFAM" id="SSF69065">
    <property type="entry name" value="RNase III domain-like"/>
    <property type="match status" value="1"/>
</dbReference>
<keyword evidence="14 15" id="KW-0694">RNA-binding</keyword>
<dbReference type="Pfam" id="PF00035">
    <property type="entry name" value="dsrm"/>
    <property type="match status" value="1"/>
</dbReference>
<keyword evidence="10 15" id="KW-0479">Metal-binding</keyword>
<dbReference type="GO" id="GO:0006397">
    <property type="term" value="P:mRNA processing"/>
    <property type="evidence" value="ECO:0007669"/>
    <property type="project" value="UniProtKB-UniRule"/>
</dbReference>
<dbReference type="GO" id="GO:0019843">
    <property type="term" value="F:rRNA binding"/>
    <property type="evidence" value="ECO:0007669"/>
    <property type="project" value="UniProtKB-KW"/>
</dbReference>
<evidence type="ECO:0000256" key="4">
    <source>
        <dbReference type="ARBA" id="ARBA00011738"/>
    </source>
</evidence>
<dbReference type="InterPro" id="IPR000999">
    <property type="entry name" value="RNase_III_dom"/>
</dbReference>
<dbReference type="CDD" id="cd10845">
    <property type="entry name" value="DSRM_RNAse_III_family"/>
    <property type="match status" value="1"/>
</dbReference>
<accession>A0A370DMW8</accession>
<dbReference type="GO" id="GO:0006364">
    <property type="term" value="P:rRNA processing"/>
    <property type="evidence" value="ECO:0007669"/>
    <property type="project" value="UniProtKB-UniRule"/>
</dbReference>
<dbReference type="PROSITE" id="PS50142">
    <property type="entry name" value="RNASE_3_2"/>
    <property type="match status" value="1"/>
</dbReference>
<dbReference type="GO" id="GO:0008033">
    <property type="term" value="P:tRNA processing"/>
    <property type="evidence" value="ECO:0007669"/>
    <property type="project" value="UniProtKB-KW"/>
</dbReference>
<dbReference type="NCBIfam" id="TIGR02191">
    <property type="entry name" value="RNaseIII"/>
    <property type="match status" value="1"/>
</dbReference>
<evidence type="ECO:0000256" key="10">
    <source>
        <dbReference type="ARBA" id="ARBA00022723"/>
    </source>
</evidence>
<dbReference type="GO" id="GO:0004525">
    <property type="term" value="F:ribonuclease III activity"/>
    <property type="evidence" value="ECO:0007669"/>
    <property type="project" value="UniProtKB-UniRule"/>
</dbReference>
<dbReference type="FunFam" id="3.30.160.20:FF:000003">
    <property type="entry name" value="Ribonuclease 3"/>
    <property type="match status" value="1"/>
</dbReference>
<feature type="binding site" evidence="15">
    <location>
        <position position="116"/>
    </location>
    <ligand>
        <name>Mg(2+)</name>
        <dbReference type="ChEBI" id="CHEBI:18420"/>
    </ligand>
</feature>
<feature type="active site" evidence="15">
    <location>
        <position position="44"/>
    </location>
</feature>
<evidence type="ECO:0000256" key="7">
    <source>
        <dbReference type="ARBA" id="ARBA00022664"/>
    </source>
</evidence>
<evidence type="ECO:0000256" key="3">
    <source>
        <dbReference type="ARBA" id="ARBA00010183"/>
    </source>
</evidence>
<feature type="active site" evidence="15">
    <location>
        <position position="116"/>
    </location>
</feature>
<reference evidence="19 20" key="1">
    <citation type="journal article" date="2018" name="ISME J.">
        <title>Endosymbiont genomes yield clues of tubeworm success.</title>
        <authorList>
            <person name="Li Y."/>
            <person name="Liles M.R."/>
            <person name="Halanych K.M."/>
        </authorList>
    </citation>
    <scope>NUCLEOTIDE SEQUENCE [LARGE SCALE GENOMIC DNA]</scope>
    <source>
        <strain evidence="19">A1462</strain>
    </source>
</reference>
<evidence type="ECO:0000256" key="2">
    <source>
        <dbReference type="ARBA" id="ARBA00004496"/>
    </source>
</evidence>
<keyword evidence="15" id="KW-0699">rRNA-binding</keyword>
<dbReference type="HAMAP" id="MF_00104">
    <property type="entry name" value="RNase_III"/>
    <property type="match status" value="1"/>
</dbReference>
<dbReference type="SUPFAM" id="SSF54768">
    <property type="entry name" value="dsRNA-binding domain-like"/>
    <property type="match status" value="1"/>
</dbReference>
<dbReference type="PROSITE" id="PS00517">
    <property type="entry name" value="RNASE_3_1"/>
    <property type="match status" value="1"/>
</dbReference>
<evidence type="ECO:0000256" key="8">
    <source>
        <dbReference type="ARBA" id="ARBA00022694"/>
    </source>
</evidence>
<dbReference type="GO" id="GO:0003725">
    <property type="term" value="F:double-stranded RNA binding"/>
    <property type="evidence" value="ECO:0007669"/>
    <property type="project" value="TreeGrafter"/>
</dbReference>
<evidence type="ECO:0000259" key="18">
    <source>
        <dbReference type="PROSITE" id="PS50142"/>
    </source>
</evidence>
<keyword evidence="11 15" id="KW-0255">Endonuclease</keyword>
<evidence type="ECO:0000256" key="1">
    <source>
        <dbReference type="ARBA" id="ARBA00000109"/>
    </source>
</evidence>
<comment type="similarity">
    <text evidence="3">Belongs to the ribonuclease III family.</text>
</comment>